<dbReference type="EMBL" id="JAQSJE010000002">
    <property type="protein sequence ID" value="MDD0823537.1"/>
    <property type="molecule type" value="Genomic_DNA"/>
</dbReference>
<feature type="transmembrane region" description="Helical" evidence="1">
    <location>
        <begin position="154"/>
        <end position="179"/>
    </location>
</feature>
<feature type="transmembrane region" description="Helical" evidence="1">
    <location>
        <begin position="14"/>
        <end position="38"/>
    </location>
</feature>
<sequence>MSTLFSFFYIYDPWFFHFFRMAFFVGLIAAVMMLIKLYRNEFKAGISIPLDSLYAILGLLVISVIPMLIYRSNDFSVVTMYSKLLILFGFGVIGYNLFYRQQNSQQKLIADLKIGIVIQWIVGVAALLGLPFMVDFALSSNVNMPRFFGSEQEYRLYNITSAAFFQLSIFFLFLLHFLLAYNEKHNNISSVFLFFILCIGLISGRTFLLLSVVSILLYFKWRYLPVLFIFAGMILLLAMYLPDNRYVAHALEPLINLLTMVDKSLIHSVNEVTEATQLSSSTDTLLEEHLYMPQLKQILFGDGFYFTEDGRYYGFTDSGFIRQVLYGGIGYMLACFAFTAYFVWKVAQNWFNGSWKFTLSTLAILSICNIKADTYAFPGIMFVLIIFLSLFVEKNENTSGRNLILFCKQKDAKNV</sequence>
<organism evidence="2 3">
    <name type="scientific">Mannheimia cairinae</name>
    <dbReference type="NCBI Taxonomy" id="3025936"/>
    <lineage>
        <taxon>Bacteria</taxon>
        <taxon>Pseudomonadati</taxon>
        <taxon>Pseudomonadota</taxon>
        <taxon>Gammaproteobacteria</taxon>
        <taxon>Pasteurellales</taxon>
        <taxon>Pasteurellaceae</taxon>
        <taxon>Mannheimia</taxon>
    </lineage>
</organism>
<keyword evidence="1" id="KW-0812">Transmembrane</keyword>
<evidence type="ECO:0000313" key="2">
    <source>
        <dbReference type="EMBL" id="MDD0823537.1"/>
    </source>
</evidence>
<dbReference type="Proteomes" id="UP001221909">
    <property type="component" value="Unassembled WGS sequence"/>
</dbReference>
<dbReference type="RefSeq" id="WP_273749312.1">
    <property type="nucleotide sequence ID" value="NZ_JAQSJE010000002.1"/>
</dbReference>
<feature type="transmembrane region" description="Helical" evidence="1">
    <location>
        <begin position="324"/>
        <end position="344"/>
    </location>
</feature>
<proteinExistence type="predicted"/>
<keyword evidence="1" id="KW-1133">Transmembrane helix</keyword>
<keyword evidence="3" id="KW-1185">Reference proteome</keyword>
<gene>
    <name evidence="2" type="ORF">PTQ27_03495</name>
</gene>
<evidence type="ECO:0000256" key="1">
    <source>
        <dbReference type="SAM" id="Phobius"/>
    </source>
</evidence>
<name>A0ABT5MRN9_9PAST</name>
<feature type="transmembrane region" description="Helical" evidence="1">
    <location>
        <begin position="50"/>
        <end position="69"/>
    </location>
</feature>
<accession>A0ABT5MRN9</accession>
<feature type="transmembrane region" description="Helical" evidence="1">
    <location>
        <begin position="75"/>
        <end position="98"/>
    </location>
</feature>
<keyword evidence="1" id="KW-0472">Membrane</keyword>
<feature type="transmembrane region" description="Helical" evidence="1">
    <location>
        <begin position="191"/>
        <end position="217"/>
    </location>
</feature>
<feature type="transmembrane region" description="Helical" evidence="1">
    <location>
        <begin position="223"/>
        <end position="241"/>
    </location>
</feature>
<reference evidence="2 3" key="1">
    <citation type="submission" date="2023-02" db="EMBL/GenBank/DDBJ databases">
        <title>Mannheimia cairiniae sp. nov., a novel species of Mannheimia obtained from moscovy ducks (Cairina moschata) and reclassification of Mannheimia ovis as heterotypic synonym of Mannheimia pernigra.</title>
        <authorList>
            <person name="Christensen H."/>
        </authorList>
    </citation>
    <scope>NUCLEOTIDE SEQUENCE [LARGE SCALE GENOMIC DNA]</scope>
    <source>
        <strain evidence="2 3">AT1</strain>
    </source>
</reference>
<feature type="transmembrane region" description="Helical" evidence="1">
    <location>
        <begin position="110"/>
        <end position="134"/>
    </location>
</feature>
<evidence type="ECO:0000313" key="3">
    <source>
        <dbReference type="Proteomes" id="UP001221909"/>
    </source>
</evidence>
<feature type="transmembrane region" description="Helical" evidence="1">
    <location>
        <begin position="375"/>
        <end position="392"/>
    </location>
</feature>
<protein>
    <submittedName>
        <fullName evidence="2">Uncharacterized protein</fullName>
    </submittedName>
</protein>
<comment type="caution">
    <text evidence="2">The sequence shown here is derived from an EMBL/GenBank/DDBJ whole genome shotgun (WGS) entry which is preliminary data.</text>
</comment>